<feature type="transmembrane region" description="Helical" evidence="4">
    <location>
        <begin position="477"/>
        <end position="498"/>
    </location>
</feature>
<reference evidence="6" key="1">
    <citation type="submission" date="2019-11" db="UniProtKB">
        <authorList>
            <consortium name="WormBaseParasite"/>
        </authorList>
    </citation>
    <scope>IDENTIFICATION</scope>
</reference>
<feature type="chain" id="PRO_5024290655" evidence="5">
    <location>
        <begin position="24"/>
        <end position="732"/>
    </location>
</feature>
<feature type="compositionally biased region" description="Polar residues" evidence="3">
    <location>
        <begin position="521"/>
        <end position="533"/>
    </location>
</feature>
<evidence type="ECO:0000256" key="5">
    <source>
        <dbReference type="SAM" id="SignalP"/>
    </source>
</evidence>
<name>A0A5K3FG50_MESCO</name>
<dbReference type="PANTHER" id="PTHR24366:SF96">
    <property type="entry name" value="LEUCINE RICH REPEAT CONTAINING 53"/>
    <property type="match status" value="1"/>
</dbReference>
<evidence type="ECO:0000256" key="2">
    <source>
        <dbReference type="ARBA" id="ARBA00022737"/>
    </source>
</evidence>
<dbReference type="PROSITE" id="PS51450">
    <property type="entry name" value="LRR"/>
    <property type="match status" value="1"/>
</dbReference>
<keyword evidence="5" id="KW-0732">Signal</keyword>
<dbReference type="InterPro" id="IPR001611">
    <property type="entry name" value="Leu-rich_rpt"/>
</dbReference>
<organism evidence="6">
    <name type="scientific">Mesocestoides corti</name>
    <name type="common">Flatworm</name>
    <dbReference type="NCBI Taxonomy" id="53468"/>
    <lineage>
        <taxon>Eukaryota</taxon>
        <taxon>Metazoa</taxon>
        <taxon>Spiralia</taxon>
        <taxon>Lophotrochozoa</taxon>
        <taxon>Platyhelminthes</taxon>
        <taxon>Cestoda</taxon>
        <taxon>Eucestoda</taxon>
        <taxon>Cyclophyllidea</taxon>
        <taxon>Mesocestoididae</taxon>
        <taxon>Mesocestoides</taxon>
    </lineage>
</organism>
<keyword evidence="4" id="KW-0472">Membrane</keyword>
<dbReference type="Pfam" id="PF13855">
    <property type="entry name" value="LRR_8"/>
    <property type="match status" value="1"/>
</dbReference>
<dbReference type="SMART" id="SM00369">
    <property type="entry name" value="LRR_TYP"/>
    <property type="match status" value="3"/>
</dbReference>
<feature type="region of interest" description="Disordered" evidence="3">
    <location>
        <begin position="659"/>
        <end position="685"/>
    </location>
</feature>
<dbReference type="PANTHER" id="PTHR24366">
    <property type="entry name" value="IG(IMMUNOGLOBULIN) AND LRR(LEUCINE RICH REPEAT) DOMAINS"/>
    <property type="match status" value="1"/>
</dbReference>
<evidence type="ECO:0000256" key="1">
    <source>
        <dbReference type="ARBA" id="ARBA00022614"/>
    </source>
</evidence>
<keyword evidence="2" id="KW-0677">Repeat</keyword>
<feature type="signal peptide" evidence="5">
    <location>
        <begin position="1"/>
        <end position="23"/>
    </location>
</feature>
<evidence type="ECO:0000313" key="6">
    <source>
        <dbReference type="WBParaSite" id="MCU_007588-RA"/>
    </source>
</evidence>
<keyword evidence="1" id="KW-0433">Leucine-rich repeat</keyword>
<feature type="compositionally biased region" description="Low complexity" evidence="3">
    <location>
        <begin position="541"/>
        <end position="552"/>
    </location>
</feature>
<dbReference type="InterPro" id="IPR032675">
    <property type="entry name" value="LRR_dom_sf"/>
</dbReference>
<sequence>METTLAAFILLLLFSTSLPTSSGQYIEPRLCDGVCYCSRAEAVVDCSPQDRIMGIPTNLPPGTRKLVIQGGVFPEPGHLSAKNLTGLTHLVSLRIVNSKLRSVESRAFLGMTNLRDLDLSLNLLYRIEPRTFYGLNLQTLYLQEQRLQQDPYLYGPPTDPEPLLITSEAFYGLSAARIDLRRNFISDISFSLFSEVKGLEKLILSNNQIRQLDPTFATYFDNSNHMLDLTDNPLECSCKLAWLVRRVKEWVVQSPTLKTTCIVDPRIGGPGSRVELKKLSADHLCMASRIQSIGVDIASAGRAATLSCTAVAFNRMDVGAQHGGFRYGELEPYMYHPVVRLRPPSVAWKYKESGQLRQVTGMPSDLPQPFDPTFGANEEQKTMTTVQLNVSLSQASRQFTCITWDEKENDQEVLVTIRGPVFPALVEFQGGNKDSAVDFSNDKPTQLDPKVKEGGPTSPSNVAYAHSNFLFQKQYTLLEMIGAVIGTFLVTLVVLLVGSRCMLLLKHRAISNHLSKEIGSRPSTYDTPTSKQPDTMGLGGTATTRTNGGNSNGGLQSLGCDGITAYPLYNHYLASASGVTYPTHIPPTASLITSPTSAQLMPISAATPLLQPSLTVQGLQGMQPIPQWPAPPGSAYSGAGSHEYDIPRAMELSQVASDQATLQREQQQQQHLQQQMQAMSQQTQQPKVANVANDVFGGDTALLPTASSVCSPWLHLASHPPNTPHPYPLVVV</sequence>
<dbReference type="WBParaSite" id="MCU_007588-RA">
    <property type="protein sequence ID" value="MCU_007588-RA"/>
    <property type="gene ID" value="MCU_007588"/>
</dbReference>
<feature type="region of interest" description="Disordered" evidence="3">
    <location>
        <begin position="436"/>
        <end position="457"/>
    </location>
</feature>
<evidence type="ECO:0000256" key="3">
    <source>
        <dbReference type="SAM" id="MobiDB-lite"/>
    </source>
</evidence>
<dbReference type="SUPFAM" id="SSF52058">
    <property type="entry name" value="L domain-like"/>
    <property type="match status" value="1"/>
</dbReference>
<dbReference type="Gene3D" id="3.80.10.10">
    <property type="entry name" value="Ribonuclease Inhibitor"/>
    <property type="match status" value="2"/>
</dbReference>
<accession>A0A5K3FG50</accession>
<protein>
    <submittedName>
        <fullName evidence="6">LRRCT domain-containing protein</fullName>
    </submittedName>
</protein>
<dbReference type="InterPro" id="IPR003591">
    <property type="entry name" value="Leu-rich_rpt_typical-subtyp"/>
</dbReference>
<feature type="region of interest" description="Disordered" evidence="3">
    <location>
        <begin position="520"/>
        <end position="552"/>
    </location>
</feature>
<proteinExistence type="predicted"/>
<keyword evidence="4" id="KW-1133">Transmembrane helix</keyword>
<evidence type="ECO:0000256" key="4">
    <source>
        <dbReference type="SAM" id="Phobius"/>
    </source>
</evidence>
<keyword evidence="4" id="KW-0812">Transmembrane</keyword>
<dbReference type="AlphaFoldDB" id="A0A5K3FG50"/>